<dbReference type="Pfam" id="PF00432">
    <property type="entry name" value="Prenyltrans"/>
    <property type="match status" value="1"/>
</dbReference>
<evidence type="ECO:0000313" key="4">
    <source>
        <dbReference type="Proteomes" id="UP000271098"/>
    </source>
</evidence>
<keyword evidence="4" id="KW-1185">Reference proteome</keyword>
<reference evidence="3 4" key="2">
    <citation type="submission" date="2018-11" db="EMBL/GenBank/DDBJ databases">
        <authorList>
            <consortium name="Pathogen Informatics"/>
        </authorList>
    </citation>
    <scope>NUCLEOTIDE SEQUENCE [LARGE SCALE GENOMIC DNA]</scope>
</reference>
<dbReference type="GO" id="GO:0003824">
    <property type="term" value="F:catalytic activity"/>
    <property type="evidence" value="ECO:0007669"/>
    <property type="project" value="InterPro"/>
</dbReference>
<dbReference type="InterPro" id="IPR008930">
    <property type="entry name" value="Terpenoid_cyclase/PrenylTrfase"/>
</dbReference>
<evidence type="ECO:0000313" key="3">
    <source>
        <dbReference type="EMBL" id="VDN21711.1"/>
    </source>
</evidence>
<evidence type="ECO:0000256" key="1">
    <source>
        <dbReference type="ARBA" id="ARBA00022737"/>
    </source>
</evidence>
<dbReference type="Gene3D" id="1.50.10.20">
    <property type="match status" value="1"/>
</dbReference>
<keyword evidence="1" id="KW-0677">Repeat</keyword>
<feature type="domain" description="Prenyltransferase alpha-alpha toroid" evidence="2">
    <location>
        <begin position="5"/>
        <end position="72"/>
    </location>
</feature>
<evidence type="ECO:0000313" key="5">
    <source>
        <dbReference type="WBParaSite" id="GPUH_0001315001-mRNA-1"/>
    </source>
</evidence>
<protein>
    <recommendedName>
        <fullName evidence="2">Prenyltransferase alpha-alpha toroid domain-containing protein</fullName>
    </recommendedName>
</protein>
<dbReference type="Proteomes" id="UP000271098">
    <property type="component" value="Unassembled WGS sequence"/>
</dbReference>
<dbReference type="InterPro" id="IPR001330">
    <property type="entry name" value="Prenyltrans"/>
</dbReference>
<gene>
    <name evidence="3" type="ORF">GPUH_LOCUS13134</name>
</gene>
<organism evidence="5">
    <name type="scientific">Gongylonema pulchrum</name>
    <dbReference type="NCBI Taxonomy" id="637853"/>
    <lineage>
        <taxon>Eukaryota</taxon>
        <taxon>Metazoa</taxon>
        <taxon>Ecdysozoa</taxon>
        <taxon>Nematoda</taxon>
        <taxon>Chromadorea</taxon>
        <taxon>Rhabditida</taxon>
        <taxon>Spirurina</taxon>
        <taxon>Spiruromorpha</taxon>
        <taxon>Spiruroidea</taxon>
        <taxon>Gongylonematidae</taxon>
        <taxon>Gongylonema</taxon>
    </lineage>
</organism>
<proteinExistence type="predicted"/>
<dbReference type="AlphaFoldDB" id="A0A183DWP4"/>
<dbReference type="SUPFAM" id="SSF48239">
    <property type="entry name" value="Terpenoid cyclases/Protein prenyltransferases"/>
    <property type="match status" value="1"/>
</dbReference>
<dbReference type="WBParaSite" id="GPUH_0001315001-mRNA-1">
    <property type="protein sequence ID" value="GPUH_0001315001-mRNA-1"/>
    <property type="gene ID" value="GPUH_0001315001"/>
</dbReference>
<sequence>MGEVLLTQEHLNFLRRHLQTLPGSYRKFDSNRATILFFTLSSLDVLGKLEEEVDEDKRQELINWIYRLQLKSDSETSMGDDKSELVRSVNAGIAQKEPSALSPDERLPKYCWKDV</sequence>
<dbReference type="EMBL" id="UYRT01079946">
    <property type="protein sequence ID" value="VDN21711.1"/>
    <property type="molecule type" value="Genomic_DNA"/>
</dbReference>
<name>A0A183DWP4_9BILA</name>
<evidence type="ECO:0000259" key="2">
    <source>
        <dbReference type="Pfam" id="PF00432"/>
    </source>
</evidence>
<dbReference type="OrthoDB" id="24893at2759"/>
<accession>A0A183DWP4</accession>
<reference evidence="5" key="1">
    <citation type="submission" date="2016-06" db="UniProtKB">
        <authorList>
            <consortium name="WormBaseParasite"/>
        </authorList>
    </citation>
    <scope>IDENTIFICATION</scope>
</reference>